<evidence type="ECO:0000313" key="1">
    <source>
        <dbReference type="Proteomes" id="UP000887565"/>
    </source>
</evidence>
<evidence type="ECO:0000313" key="2">
    <source>
        <dbReference type="WBParaSite" id="nRc.2.0.1.t02099-RA"/>
    </source>
</evidence>
<keyword evidence="1" id="KW-1185">Reference proteome</keyword>
<accession>A0A915HKA8</accession>
<proteinExistence type="predicted"/>
<dbReference type="WBParaSite" id="nRc.2.0.1.t02099-RA">
    <property type="protein sequence ID" value="nRc.2.0.1.t02099-RA"/>
    <property type="gene ID" value="nRc.2.0.1.g02099"/>
</dbReference>
<dbReference type="AlphaFoldDB" id="A0A915HKA8"/>
<reference evidence="2" key="1">
    <citation type="submission" date="2022-11" db="UniProtKB">
        <authorList>
            <consortium name="WormBaseParasite"/>
        </authorList>
    </citation>
    <scope>IDENTIFICATION</scope>
</reference>
<organism evidence="1 2">
    <name type="scientific">Romanomermis culicivorax</name>
    <name type="common">Nematode worm</name>
    <dbReference type="NCBI Taxonomy" id="13658"/>
    <lineage>
        <taxon>Eukaryota</taxon>
        <taxon>Metazoa</taxon>
        <taxon>Ecdysozoa</taxon>
        <taxon>Nematoda</taxon>
        <taxon>Enoplea</taxon>
        <taxon>Dorylaimia</taxon>
        <taxon>Mermithida</taxon>
        <taxon>Mermithoidea</taxon>
        <taxon>Mermithidae</taxon>
        <taxon>Romanomermis</taxon>
    </lineage>
</organism>
<name>A0A915HKA8_ROMCU</name>
<sequence length="145" mass="16008">MTGKYLEVVGIVSDNDISKTDMANNVLMPKFTLSLRSPLTTTLLHLFAEHLEFYNCPLLIFNERSDRDVDVHGKIDHGAGILKKSNAINQKSAEICRIPNASSRLITSKIFLLALSLFKMSPIRSSILPGDANGRPSKAIRSSTH</sequence>
<dbReference type="Proteomes" id="UP000887565">
    <property type="component" value="Unplaced"/>
</dbReference>
<protein>
    <submittedName>
        <fullName evidence="2">Uncharacterized protein</fullName>
    </submittedName>
</protein>